<evidence type="ECO:0000313" key="2">
    <source>
        <dbReference type="Proteomes" id="UP000051326"/>
    </source>
</evidence>
<accession>A0A0P1H840</accession>
<protein>
    <submittedName>
        <fullName evidence="1">Uncharacterized protein</fullName>
    </submittedName>
</protein>
<dbReference type="EMBL" id="CYSR01000010">
    <property type="protein sequence ID" value="CUH98991.1"/>
    <property type="molecule type" value="Genomic_DNA"/>
</dbReference>
<dbReference type="Proteomes" id="UP000051326">
    <property type="component" value="Unassembled WGS sequence"/>
</dbReference>
<proteinExistence type="predicted"/>
<gene>
    <name evidence="1" type="ORF">PHA8399_01107</name>
</gene>
<evidence type="ECO:0000313" key="1">
    <source>
        <dbReference type="EMBL" id="CUH98991.1"/>
    </source>
</evidence>
<sequence length="73" mass="8436">MADYVIAVKRTMREELPQNWQSQLEDIDGLTLLSPPARERVLVSASPDALRHLDAQLGRYLRIEPLIRHQTSR</sequence>
<reference evidence="1 2" key="1">
    <citation type="submission" date="2015-09" db="EMBL/GenBank/DDBJ databases">
        <authorList>
            <consortium name="Swine Surveillance"/>
        </authorList>
    </citation>
    <scope>NUCLEOTIDE SEQUENCE [LARGE SCALE GENOMIC DNA]</scope>
    <source>
        <strain evidence="1 2">CECT 8399</strain>
    </source>
</reference>
<name>A0A0P1H840_9RHOB</name>
<organism evidence="1 2">
    <name type="scientific">Leisingera aquaemixtae</name>
    <dbReference type="NCBI Taxonomy" id="1396826"/>
    <lineage>
        <taxon>Bacteria</taxon>
        <taxon>Pseudomonadati</taxon>
        <taxon>Pseudomonadota</taxon>
        <taxon>Alphaproteobacteria</taxon>
        <taxon>Rhodobacterales</taxon>
        <taxon>Roseobacteraceae</taxon>
        <taxon>Leisingera</taxon>
    </lineage>
</organism>
<dbReference type="STRING" id="1396826.PHA8399_01107"/>
<dbReference type="AlphaFoldDB" id="A0A0P1H840"/>